<dbReference type="InterPro" id="IPR013767">
    <property type="entry name" value="PAS_fold"/>
</dbReference>
<dbReference type="SUPFAM" id="SSF109604">
    <property type="entry name" value="HD-domain/PDEase-like"/>
    <property type="match status" value="1"/>
</dbReference>
<evidence type="ECO:0000259" key="1">
    <source>
        <dbReference type="PROSITE" id="PS50112"/>
    </source>
</evidence>
<dbReference type="SUPFAM" id="SSF55785">
    <property type="entry name" value="PYP-like sensor domain (PAS domain)"/>
    <property type="match status" value="1"/>
</dbReference>
<dbReference type="SUPFAM" id="SSF55073">
    <property type="entry name" value="Nucleotide cyclase"/>
    <property type="match status" value="1"/>
</dbReference>
<evidence type="ECO:0000313" key="6">
    <source>
        <dbReference type="Proteomes" id="UP000184612"/>
    </source>
</evidence>
<dbReference type="Pfam" id="PF00990">
    <property type="entry name" value="GGDEF"/>
    <property type="match status" value="1"/>
</dbReference>
<name>A0A1M7Y2B9_9FIRM</name>
<dbReference type="RefSeq" id="WP_073587792.1">
    <property type="nucleotide sequence ID" value="NZ_FRFD01000003.1"/>
</dbReference>
<dbReference type="PROSITE" id="PS50887">
    <property type="entry name" value="GGDEF"/>
    <property type="match status" value="1"/>
</dbReference>
<dbReference type="InterPro" id="IPR037522">
    <property type="entry name" value="HD_GYP_dom"/>
</dbReference>
<dbReference type="InterPro" id="IPR043128">
    <property type="entry name" value="Rev_trsase/Diguanyl_cyclase"/>
</dbReference>
<dbReference type="NCBIfam" id="TIGR00229">
    <property type="entry name" value="sensory_box"/>
    <property type="match status" value="1"/>
</dbReference>
<dbReference type="InterPro" id="IPR000700">
    <property type="entry name" value="PAS-assoc_C"/>
</dbReference>
<evidence type="ECO:0000313" key="5">
    <source>
        <dbReference type="EMBL" id="SHO46082.1"/>
    </source>
</evidence>
<feature type="domain" description="HD-GYP" evidence="4">
    <location>
        <begin position="304"/>
        <end position="490"/>
    </location>
</feature>
<reference evidence="5 6" key="1">
    <citation type="submission" date="2016-12" db="EMBL/GenBank/DDBJ databases">
        <authorList>
            <person name="Song W.-J."/>
            <person name="Kurnit D.M."/>
        </authorList>
    </citation>
    <scope>NUCLEOTIDE SEQUENCE [LARGE SCALE GENOMIC DNA]</scope>
    <source>
        <strain evidence="5 6">DSM 12503</strain>
    </source>
</reference>
<dbReference type="Proteomes" id="UP000184612">
    <property type="component" value="Unassembled WGS sequence"/>
</dbReference>
<dbReference type="SMART" id="SM00267">
    <property type="entry name" value="GGDEF"/>
    <property type="match status" value="1"/>
</dbReference>
<dbReference type="InterPro" id="IPR035965">
    <property type="entry name" value="PAS-like_dom_sf"/>
</dbReference>
<dbReference type="GO" id="GO:0006355">
    <property type="term" value="P:regulation of DNA-templated transcription"/>
    <property type="evidence" value="ECO:0007669"/>
    <property type="project" value="InterPro"/>
</dbReference>
<dbReference type="NCBIfam" id="TIGR00254">
    <property type="entry name" value="GGDEF"/>
    <property type="match status" value="1"/>
</dbReference>
<dbReference type="PANTHER" id="PTHR43155:SF2">
    <property type="entry name" value="CYCLIC DI-GMP PHOSPHODIESTERASE PA4108"/>
    <property type="match status" value="1"/>
</dbReference>
<dbReference type="Gene3D" id="3.30.70.270">
    <property type="match status" value="1"/>
</dbReference>
<dbReference type="CDD" id="cd00130">
    <property type="entry name" value="PAS"/>
    <property type="match status" value="1"/>
</dbReference>
<keyword evidence="6" id="KW-1185">Reference proteome</keyword>
<feature type="domain" description="PAS" evidence="1">
    <location>
        <begin position="32"/>
        <end position="89"/>
    </location>
</feature>
<evidence type="ECO:0000259" key="4">
    <source>
        <dbReference type="PROSITE" id="PS51832"/>
    </source>
</evidence>
<dbReference type="PROSITE" id="PS51832">
    <property type="entry name" value="HD_GYP"/>
    <property type="match status" value="1"/>
</dbReference>
<dbReference type="SMART" id="SM00091">
    <property type="entry name" value="PAS"/>
    <property type="match status" value="1"/>
</dbReference>
<dbReference type="STRING" id="1121345.SAMN02745217_01180"/>
<proteinExistence type="predicted"/>
<dbReference type="PROSITE" id="PS50112">
    <property type="entry name" value="PAS"/>
    <property type="match status" value="1"/>
</dbReference>
<dbReference type="EMBL" id="FRFD01000003">
    <property type="protein sequence ID" value="SHO46082.1"/>
    <property type="molecule type" value="Genomic_DNA"/>
</dbReference>
<sequence length="490" mass="55718">MSKHIRNTSSFLSAFLSDRLYFRKGISKSRRNVERLNTILSSIRDGIIITDAKGNIEFINEKAREICGLINKEIAKKPLAEILTIYSADGNVYPLTGECVSHVDNAYLILEDHSRRYVEMYITPIVVGEGIWEGNSITVSDITEKKRTEEELQLLTYHDKLTAIYNRRFAEEQLIKLDAPQYYPFSVIMADVNGLKMTNDAFGHNAGDRLLIATASSLQSACRQKDILARWGGDEYILLLPNTDEAEAAEIIEKISRSNKKEFIENINLSISMGYATKHRKEEDMDEVIKQADDMMYKEKLAVSRSVKNRTVNIILQTLYVKNESEREHSMGIAQLVNQLEGRLNLTKNQITDLRVLGQIHDIGKISIDDTILNKSSQLSEQEYEIVKRHSERGYQIIKASPELMYLADEVLCHHERYDGRGYPRGLKSSEIPKLSRILAVADAIEAMLSDRPYRKALSMEATIKELRSNSGTQFDPEVVDAFLKVLSLS</sequence>
<dbReference type="Gene3D" id="3.30.450.20">
    <property type="entry name" value="PAS domain"/>
    <property type="match status" value="1"/>
</dbReference>
<dbReference type="InterPro" id="IPR000014">
    <property type="entry name" value="PAS"/>
</dbReference>
<dbReference type="InterPro" id="IPR003607">
    <property type="entry name" value="HD/PDEase_dom"/>
</dbReference>
<dbReference type="InterPro" id="IPR029787">
    <property type="entry name" value="Nucleotide_cyclase"/>
</dbReference>
<dbReference type="Gene3D" id="1.10.3210.10">
    <property type="entry name" value="Hypothetical protein af1432"/>
    <property type="match status" value="1"/>
</dbReference>
<dbReference type="SMART" id="SM00471">
    <property type="entry name" value="HDc"/>
    <property type="match status" value="1"/>
</dbReference>
<dbReference type="Pfam" id="PF13487">
    <property type="entry name" value="HD_5"/>
    <property type="match status" value="1"/>
</dbReference>
<dbReference type="InterPro" id="IPR000160">
    <property type="entry name" value="GGDEF_dom"/>
</dbReference>
<evidence type="ECO:0000259" key="3">
    <source>
        <dbReference type="PROSITE" id="PS50887"/>
    </source>
</evidence>
<feature type="domain" description="PAC" evidence="2">
    <location>
        <begin position="101"/>
        <end position="154"/>
    </location>
</feature>
<dbReference type="Pfam" id="PF00989">
    <property type="entry name" value="PAS"/>
    <property type="match status" value="1"/>
</dbReference>
<protein>
    <submittedName>
        <fullName evidence="5">PAS domain S-box-containing protein/diguanylate cyclase (GGDEF) domain-containing protein</fullName>
    </submittedName>
</protein>
<dbReference type="PROSITE" id="PS50113">
    <property type="entry name" value="PAC"/>
    <property type="match status" value="1"/>
</dbReference>
<feature type="domain" description="GGDEF" evidence="3">
    <location>
        <begin position="183"/>
        <end position="313"/>
    </location>
</feature>
<evidence type="ECO:0000259" key="2">
    <source>
        <dbReference type="PROSITE" id="PS50113"/>
    </source>
</evidence>
<dbReference type="AlphaFoldDB" id="A0A1M7Y2B9"/>
<accession>A0A1M7Y2B9</accession>
<dbReference type="CDD" id="cd01949">
    <property type="entry name" value="GGDEF"/>
    <property type="match status" value="1"/>
</dbReference>
<dbReference type="PANTHER" id="PTHR43155">
    <property type="entry name" value="CYCLIC DI-GMP PHOSPHODIESTERASE PA4108-RELATED"/>
    <property type="match status" value="1"/>
</dbReference>
<organism evidence="5 6">
    <name type="scientific">Anaerocolumna xylanovorans DSM 12503</name>
    <dbReference type="NCBI Taxonomy" id="1121345"/>
    <lineage>
        <taxon>Bacteria</taxon>
        <taxon>Bacillati</taxon>
        <taxon>Bacillota</taxon>
        <taxon>Clostridia</taxon>
        <taxon>Lachnospirales</taxon>
        <taxon>Lachnospiraceae</taxon>
        <taxon>Anaerocolumna</taxon>
    </lineage>
</organism>
<gene>
    <name evidence="5" type="ORF">SAMN02745217_01180</name>
</gene>
<dbReference type="CDD" id="cd00077">
    <property type="entry name" value="HDc"/>
    <property type="match status" value="1"/>
</dbReference>